<evidence type="ECO:0000313" key="1">
    <source>
        <dbReference type="EMBL" id="GIY93540.1"/>
    </source>
</evidence>
<protein>
    <submittedName>
        <fullName evidence="1">Uncharacterized protein</fullName>
    </submittedName>
</protein>
<dbReference type="PANTHER" id="PTHR38926">
    <property type="entry name" value="F-BOX DOMAIN CONTAINING PROTEIN, EXPRESSED"/>
    <property type="match status" value="1"/>
</dbReference>
<evidence type="ECO:0000313" key="2">
    <source>
        <dbReference type="Proteomes" id="UP001054945"/>
    </source>
</evidence>
<dbReference type="Proteomes" id="UP001054945">
    <property type="component" value="Unassembled WGS sequence"/>
</dbReference>
<reference evidence="1 2" key="1">
    <citation type="submission" date="2021-06" db="EMBL/GenBank/DDBJ databases">
        <title>Caerostris extrusa draft genome.</title>
        <authorList>
            <person name="Kono N."/>
            <person name="Arakawa K."/>
        </authorList>
    </citation>
    <scope>NUCLEOTIDE SEQUENCE [LARGE SCALE GENOMIC DNA]</scope>
</reference>
<proteinExistence type="predicted"/>
<organism evidence="1 2">
    <name type="scientific">Caerostris extrusa</name>
    <name type="common">Bark spider</name>
    <name type="synonym">Caerostris bankana</name>
    <dbReference type="NCBI Taxonomy" id="172846"/>
    <lineage>
        <taxon>Eukaryota</taxon>
        <taxon>Metazoa</taxon>
        <taxon>Ecdysozoa</taxon>
        <taxon>Arthropoda</taxon>
        <taxon>Chelicerata</taxon>
        <taxon>Arachnida</taxon>
        <taxon>Araneae</taxon>
        <taxon>Araneomorphae</taxon>
        <taxon>Entelegynae</taxon>
        <taxon>Araneoidea</taxon>
        <taxon>Araneidae</taxon>
        <taxon>Caerostris</taxon>
    </lineage>
</organism>
<keyword evidence="2" id="KW-1185">Reference proteome</keyword>
<dbReference type="PANTHER" id="PTHR38926:SF5">
    <property type="entry name" value="F-BOX AND LEUCINE-RICH REPEAT PROTEIN 6"/>
    <property type="match status" value="1"/>
</dbReference>
<dbReference type="SUPFAM" id="SSF52047">
    <property type="entry name" value="RNI-like"/>
    <property type="match status" value="2"/>
</dbReference>
<comment type="caution">
    <text evidence="1">The sequence shown here is derived from an EMBL/GenBank/DDBJ whole genome shotgun (WGS) entry which is preliminary data.</text>
</comment>
<dbReference type="AlphaFoldDB" id="A0AAV4XHW3"/>
<sequence>MFLLFSSRSPWWIQVMDDKIYISLFLWNVLQNQQKKDASITEYKTLATFLSYFGITPTSEASSGNKTVYGFKGYIEKMSPISLYETCLDRIIELIKVEHWNQEKENPFSRLPSKIVELLIEVCGTSQKLGKFSYFRILLSSGKLRILKIFFPVIFTDKCIVLPQMLTEKGCMKITVLELDRNFHNDESEWLENLLQNLIFLERLSVRTNFNPQALKNCKGLKSVEIIQISWNPKESSNFLSVVKLLNNHAKLTSLRFTDSSRAAHHIKANNAGNIKYGLRKCSWTTGTDSFEDITALKISFLQSIRSSIDLFPLVEELEISVLCEECFESELSLSGIGQQLRHLCIASLHGVPVNAISKYCFNLEYLKTIGVGTICDSIKSSYCFRKLKRLDISFIYENTLLYVFQNVRNLKELQFYTAAVLDDQRLLEILNRNPPAFYHLDKVFVSDCMLSREGFRIFLEHAKKLTIAYMTSRHFSVGAQTDFSDVIKELHRDITHNPFTYFNFNLQNCRTFKTVKISFKKMPPISLYETCLDRIIELIKVEHWREESENPFSRLPPRIVELLVEVCGTSQELKKFSYFRMLLSSGKLRELKLFFPVFFTDICMVLPQMLTEKGCINIKVLQMDQNFQNDDSEWLENLLQHVKFLESLSVRTIFNPLALKNCKRLKSLEVIQIFWNQKEFSKFLSEAADTLSHLKDLEEFDVFEYTAKSSTFLKVVKMLNNHPKLASLRFTDSSRAALHIKANHIGDELPKYGLRKCSWTYVKSPYEDITALNISFLQRIRSSVLLFPLVEELEILVHSEDCFECLKKLKHLRSLKMTFHIDSTYQGNFSFLSGIGEQLRHLCIITYKEVPVNAISKYCFNLEYLKIIVSATIWDSIESSYNFKRLKRLEIFKIDANSLLYVFQNVRNLKELQFYNATVLDDQRLLEILNINPLAFYHLDIVFMRNCMLSRVGFRIFLENAVKLTKAYIKSRHFSEDEQVDFSDVIKELQRDVIHDYTAVDHYFRNTSYFSD</sequence>
<accession>A0AAV4XHW3</accession>
<gene>
    <name evidence="1" type="primary">AVEN_70485_1</name>
    <name evidence="1" type="ORF">CEXT_372311</name>
</gene>
<name>A0AAV4XHW3_CAEEX</name>
<dbReference type="EMBL" id="BPLR01000278">
    <property type="protein sequence ID" value="GIY93540.1"/>
    <property type="molecule type" value="Genomic_DNA"/>
</dbReference>